<dbReference type="SUPFAM" id="SSF53098">
    <property type="entry name" value="Ribonuclease H-like"/>
    <property type="match status" value="1"/>
</dbReference>
<dbReference type="InterPro" id="IPR012337">
    <property type="entry name" value="RNaseH-like_sf"/>
</dbReference>
<dbReference type="InterPro" id="IPR001584">
    <property type="entry name" value="Integrase_cat-core"/>
</dbReference>
<dbReference type="Proteomes" id="UP001159363">
    <property type="component" value="Chromosome 1"/>
</dbReference>
<accession>A0ABQ9IM63</accession>
<reference evidence="2 3" key="1">
    <citation type="submission" date="2023-02" db="EMBL/GenBank/DDBJ databases">
        <title>LHISI_Scaffold_Assembly.</title>
        <authorList>
            <person name="Stuart O.P."/>
            <person name="Cleave R."/>
            <person name="Magrath M.J.L."/>
            <person name="Mikheyev A.S."/>
        </authorList>
    </citation>
    <scope>NUCLEOTIDE SEQUENCE [LARGE SCALE GENOMIC DNA]</scope>
    <source>
        <strain evidence="2">Daus_M_001</strain>
        <tissue evidence="2">Leg muscle</tissue>
    </source>
</reference>
<keyword evidence="3" id="KW-1185">Reference proteome</keyword>
<evidence type="ECO:0000313" key="3">
    <source>
        <dbReference type="Proteomes" id="UP001159363"/>
    </source>
</evidence>
<dbReference type="PANTHER" id="PTHR37984:SF5">
    <property type="entry name" value="PROTEIN NYNRIN-LIKE"/>
    <property type="match status" value="1"/>
</dbReference>
<dbReference type="InterPro" id="IPR050951">
    <property type="entry name" value="Retrovirus_Pol_polyprotein"/>
</dbReference>
<dbReference type="InterPro" id="IPR036397">
    <property type="entry name" value="RNaseH_sf"/>
</dbReference>
<dbReference type="Gene3D" id="3.30.420.10">
    <property type="entry name" value="Ribonuclease H-like superfamily/Ribonuclease H"/>
    <property type="match status" value="1"/>
</dbReference>
<dbReference type="PANTHER" id="PTHR37984">
    <property type="entry name" value="PROTEIN CBG26694"/>
    <property type="match status" value="1"/>
</dbReference>
<sequence>MTQLCKLLLVKKMRTTPEHPQGNGRTEHVYQMIAKMISHYVSSQHDDYDVYLPYVCTAYNSQVHTSTQLSPYEVVHGMKMSTPYEHLTVPPTGGNSHVVQLARKLCDVWKSVKQRNHAAFLQQAAQYNKKAVSRQYKVGDLVYLSNPVLIKESITLKLQLPFCSVIVHVNRVKP</sequence>
<protein>
    <recommendedName>
        <fullName evidence="1">Integrase catalytic domain-containing protein</fullName>
    </recommendedName>
</protein>
<comment type="caution">
    <text evidence="2">The sequence shown here is derived from an EMBL/GenBank/DDBJ whole genome shotgun (WGS) entry which is preliminary data.</text>
</comment>
<name>A0ABQ9IM63_9NEOP</name>
<evidence type="ECO:0000259" key="1">
    <source>
        <dbReference type="PROSITE" id="PS50994"/>
    </source>
</evidence>
<dbReference type="PROSITE" id="PS50994">
    <property type="entry name" value="INTEGRASE"/>
    <property type="match status" value="1"/>
</dbReference>
<organism evidence="2 3">
    <name type="scientific">Dryococelus australis</name>
    <dbReference type="NCBI Taxonomy" id="614101"/>
    <lineage>
        <taxon>Eukaryota</taxon>
        <taxon>Metazoa</taxon>
        <taxon>Ecdysozoa</taxon>
        <taxon>Arthropoda</taxon>
        <taxon>Hexapoda</taxon>
        <taxon>Insecta</taxon>
        <taxon>Pterygota</taxon>
        <taxon>Neoptera</taxon>
        <taxon>Polyneoptera</taxon>
        <taxon>Phasmatodea</taxon>
        <taxon>Verophasmatodea</taxon>
        <taxon>Anareolatae</taxon>
        <taxon>Phasmatidae</taxon>
        <taxon>Eurycanthinae</taxon>
        <taxon>Dryococelus</taxon>
    </lineage>
</organism>
<gene>
    <name evidence="2" type="ORF">PR048_003102</name>
</gene>
<proteinExistence type="predicted"/>
<feature type="domain" description="Integrase catalytic" evidence="1">
    <location>
        <begin position="1"/>
        <end position="79"/>
    </location>
</feature>
<dbReference type="EMBL" id="JARBHB010000001">
    <property type="protein sequence ID" value="KAJ8897752.1"/>
    <property type="molecule type" value="Genomic_DNA"/>
</dbReference>
<evidence type="ECO:0000313" key="2">
    <source>
        <dbReference type="EMBL" id="KAJ8897752.1"/>
    </source>
</evidence>